<reference evidence="4 5" key="1">
    <citation type="submission" date="2024-03" db="EMBL/GenBank/DDBJ databases">
        <title>Genome-scale model development and genomic sequencing of the oleaginous clade Lipomyces.</title>
        <authorList>
            <consortium name="Lawrence Berkeley National Laboratory"/>
            <person name="Czajka J.J."/>
            <person name="Han Y."/>
            <person name="Kim J."/>
            <person name="Mondo S.J."/>
            <person name="Hofstad B.A."/>
            <person name="Robles A."/>
            <person name="Haridas S."/>
            <person name="Riley R."/>
            <person name="LaButti K."/>
            <person name="Pangilinan J."/>
            <person name="Andreopoulos W."/>
            <person name="Lipzen A."/>
            <person name="Yan J."/>
            <person name="Wang M."/>
            <person name="Ng V."/>
            <person name="Grigoriev I.V."/>
            <person name="Spatafora J.W."/>
            <person name="Magnuson J.K."/>
            <person name="Baker S.E."/>
            <person name="Pomraning K.R."/>
        </authorList>
    </citation>
    <scope>NUCLEOTIDE SEQUENCE [LARGE SCALE GENOMIC DNA]</scope>
    <source>
        <strain evidence="4 5">Phaff 52-87</strain>
    </source>
</reference>
<feature type="compositionally biased region" description="Gly residues" evidence="2">
    <location>
        <begin position="337"/>
        <end position="354"/>
    </location>
</feature>
<evidence type="ECO:0000256" key="2">
    <source>
        <dbReference type="SAM" id="MobiDB-lite"/>
    </source>
</evidence>
<feature type="compositionally biased region" description="Polar residues" evidence="2">
    <location>
        <begin position="112"/>
        <end position="123"/>
    </location>
</feature>
<feature type="compositionally biased region" description="Low complexity" evidence="2">
    <location>
        <begin position="68"/>
        <end position="81"/>
    </location>
</feature>
<dbReference type="PANTHER" id="PTHR23295:SF6">
    <property type="entry name" value="NEOSIN, ISOFORM A"/>
    <property type="match status" value="1"/>
</dbReference>
<sequence length="562" mass="62123">MSEQIPDPPQQQQQQQQQEDLLPQQQEVEQQQQQQATSDTRPTEQSEAIQNAGSEQTASISTHEEAPESSAAASNEPALNETDASANTEQDPPAPPQESTSPLPPTAISEPQPASTTPAPSFSNLSIESVLGLAMSAGITVPPAAMPPAPSNDGNSQASFFVDDGSAARKQENESSLDQEGNLRRRKRRSEGDAFNEYTTADLSDPFTSEEEASYSAFLDYESECMSKNDWERFPQGARLFIGNLPTDSVEKRNVYKMFAKFGKLAQISLKQSYGFVQFERAEDCRNAIAAEQGTLINGRRIHLEESKAQSGRREKGGRDRERDRYDSRRSVSPPRRGGGGGGNDFHGGYGSYVGGSNDRGSEYSGGRSRDRREISPPRRRGDRYRERSPPRRGGRSPSPVASEEWRAPRRRPEDVPECQILVTESVDRNFVWFVRKAFEDRAIKVDVMDVSSRLSMTSVILHMILEGVYGVVFLNLDLQAQSKISLQVFERVPGSTSVKFDEYISEDPAVGAEIVFRTKQKMAPQPAQLGGQVGGLPQNALTQYLLGALAQQGQQQHQQQY</sequence>
<dbReference type="SMART" id="SM00360">
    <property type="entry name" value="RRM"/>
    <property type="match status" value="1"/>
</dbReference>
<dbReference type="SUPFAM" id="SSF52954">
    <property type="entry name" value="Class II aaRS ABD-related"/>
    <property type="match status" value="1"/>
</dbReference>
<feature type="region of interest" description="Disordered" evidence="2">
    <location>
        <begin position="166"/>
        <end position="207"/>
    </location>
</feature>
<gene>
    <name evidence="4" type="ORF">BZA70DRAFT_276415</name>
</gene>
<dbReference type="InterPro" id="IPR035979">
    <property type="entry name" value="RBD_domain_sf"/>
</dbReference>
<dbReference type="EMBL" id="JBBJBU010000003">
    <property type="protein sequence ID" value="KAK7206362.1"/>
    <property type="molecule type" value="Genomic_DNA"/>
</dbReference>
<feature type="compositionally biased region" description="Low complexity" evidence="2">
    <location>
        <begin position="1"/>
        <end position="35"/>
    </location>
</feature>
<dbReference type="GeneID" id="90037811"/>
<accession>A0ABR1F949</accession>
<evidence type="ECO:0000313" key="4">
    <source>
        <dbReference type="EMBL" id="KAK7206362.1"/>
    </source>
</evidence>
<feature type="compositionally biased region" description="Basic and acidic residues" evidence="2">
    <location>
        <begin position="368"/>
        <end position="377"/>
    </location>
</feature>
<feature type="domain" description="RRM" evidence="3">
    <location>
        <begin position="238"/>
        <end position="309"/>
    </location>
</feature>
<dbReference type="Pfam" id="PF00076">
    <property type="entry name" value="RRM_1"/>
    <property type="match status" value="1"/>
</dbReference>
<organism evidence="4 5">
    <name type="scientific">Myxozyma melibiosi</name>
    <dbReference type="NCBI Taxonomy" id="54550"/>
    <lineage>
        <taxon>Eukaryota</taxon>
        <taxon>Fungi</taxon>
        <taxon>Dikarya</taxon>
        <taxon>Ascomycota</taxon>
        <taxon>Saccharomycotina</taxon>
        <taxon>Lipomycetes</taxon>
        <taxon>Lipomycetales</taxon>
        <taxon>Lipomycetaceae</taxon>
        <taxon>Myxozyma</taxon>
    </lineage>
</organism>
<evidence type="ECO:0000313" key="5">
    <source>
        <dbReference type="Proteomes" id="UP001498771"/>
    </source>
</evidence>
<keyword evidence="5" id="KW-1185">Reference proteome</keyword>
<dbReference type="InterPro" id="IPR012677">
    <property type="entry name" value="Nucleotide-bd_a/b_plait_sf"/>
</dbReference>
<protein>
    <recommendedName>
        <fullName evidence="3">RRM domain-containing protein</fullName>
    </recommendedName>
</protein>
<feature type="region of interest" description="Disordered" evidence="2">
    <location>
        <begin position="302"/>
        <end position="410"/>
    </location>
</feature>
<feature type="region of interest" description="Disordered" evidence="2">
    <location>
        <begin position="1"/>
        <end position="123"/>
    </location>
</feature>
<name>A0ABR1F949_9ASCO</name>
<dbReference type="Proteomes" id="UP001498771">
    <property type="component" value="Unassembled WGS sequence"/>
</dbReference>
<dbReference type="PANTHER" id="PTHR23295">
    <property type="entry name" value="NUCLEAR RECEPTOR COACTIVATOR 5-RELATED"/>
    <property type="match status" value="1"/>
</dbReference>
<dbReference type="PROSITE" id="PS50102">
    <property type="entry name" value="RRM"/>
    <property type="match status" value="1"/>
</dbReference>
<dbReference type="SUPFAM" id="SSF54928">
    <property type="entry name" value="RNA-binding domain, RBD"/>
    <property type="match status" value="1"/>
</dbReference>
<evidence type="ECO:0000256" key="1">
    <source>
        <dbReference type="PROSITE-ProRule" id="PRU00176"/>
    </source>
</evidence>
<keyword evidence="1" id="KW-0694">RNA-binding</keyword>
<feature type="compositionally biased region" description="Basic and acidic residues" evidence="2">
    <location>
        <begin position="302"/>
        <end position="330"/>
    </location>
</feature>
<dbReference type="InterPro" id="IPR052600">
    <property type="entry name" value="Nuc_rcpt_coact/corep"/>
</dbReference>
<evidence type="ECO:0000259" key="3">
    <source>
        <dbReference type="PROSITE" id="PS50102"/>
    </source>
</evidence>
<dbReference type="InterPro" id="IPR000504">
    <property type="entry name" value="RRM_dom"/>
</dbReference>
<proteinExistence type="predicted"/>
<dbReference type="RefSeq" id="XP_064769395.1">
    <property type="nucleotide sequence ID" value="XM_064912299.1"/>
</dbReference>
<comment type="caution">
    <text evidence="4">The sequence shown here is derived from an EMBL/GenBank/DDBJ whole genome shotgun (WGS) entry which is preliminary data.</text>
</comment>
<feature type="compositionally biased region" description="Polar residues" evidence="2">
    <location>
        <begin position="36"/>
        <end position="61"/>
    </location>
</feature>
<dbReference type="Gene3D" id="3.30.70.330">
    <property type="match status" value="1"/>
</dbReference>